<dbReference type="SUPFAM" id="SSF53474">
    <property type="entry name" value="alpha/beta-Hydrolases"/>
    <property type="match status" value="1"/>
</dbReference>
<dbReference type="Proteomes" id="UP000803844">
    <property type="component" value="Unassembled WGS sequence"/>
</dbReference>
<reference evidence="2" key="1">
    <citation type="journal article" date="2020" name="Phytopathology">
        <title>Genome sequence of the chestnut blight fungus Cryphonectria parasitica EP155: A fundamental resource for an archetypical invasive plant pathogen.</title>
        <authorList>
            <person name="Crouch J.A."/>
            <person name="Dawe A."/>
            <person name="Aerts A."/>
            <person name="Barry K."/>
            <person name="Churchill A.C.L."/>
            <person name="Grimwood J."/>
            <person name="Hillman B."/>
            <person name="Milgroom M.G."/>
            <person name="Pangilinan J."/>
            <person name="Smith M."/>
            <person name="Salamov A."/>
            <person name="Schmutz J."/>
            <person name="Yadav J."/>
            <person name="Grigoriev I.V."/>
            <person name="Nuss D."/>
        </authorList>
    </citation>
    <scope>NUCLEOTIDE SEQUENCE</scope>
    <source>
        <strain evidence="2">EP155</strain>
    </source>
</reference>
<name>A0A9P5CLJ0_CRYP1</name>
<feature type="transmembrane region" description="Helical" evidence="1">
    <location>
        <begin position="9"/>
        <end position="28"/>
    </location>
</feature>
<sequence length="485" mass="55272">MLNRTTHELIFIRICVIFLSCAPLFYIVFLPLPLAALALSLELAYYLFILRRFKTRLAGQADHPPDTRQEREALFQRCLQNIPDPERYLSLWAHGADPAEIKRENLREFFLWAFFDRQHDCPDDADIQDELEGYITGTEALLGRTLAPGRGSARSLRLTFDDIPTRYRCLLWYLIVALVDSATHLRMLRRGFHFYAAPAPHASVFHVFPPRPLVSMRWPDRRFSAGELNYWYRPAATTATTGGSTTRPVVFLHGIGIGLYPYVPFLNDLPPTSPVLAVEILPISMRLTKTNILARPDFVRQLKAILHQHGIDCFVLISHSYGSILTTHVLRDSELGPQVEGVVLVDPVSLLLHLPDVAYNFTRRMPTFANEWQLWYMASMDPGIALVLGRHFFWRENIIWKDELVSRGPLGQRRAAVCLASRDLIVDTLTVGRYLELAVALGSGTANTTTASGVELLWFDLDHAQVFDKRQDYGRILDVVRRFCA</sequence>
<accession>A0A9P5CLJ0</accession>
<gene>
    <name evidence="2" type="ORF">M406DRAFT_263975</name>
</gene>
<dbReference type="OrthoDB" id="6431331at2759"/>
<dbReference type="Gene3D" id="3.40.50.1820">
    <property type="entry name" value="alpha/beta hydrolase"/>
    <property type="match status" value="1"/>
</dbReference>
<proteinExistence type="predicted"/>
<organism evidence="2 3">
    <name type="scientific">Cryphonectria parasitica (strain ATCC 38755 / EP155)</name>
    <dbReference type="NCBI Taxonomy" id="660469"/>
    <lineage>
        <taxon>Eukaryota</taxon>
        <taxon>Fungi</taxon>
        <taxon>Dikarya</taxon>
        <taxon>Ascomycota</taxon>
        <taxon>Pezizomycotina</taxon>
        <taxon>Sordariomycetes</taxon>
        <taxon>Sordariomycetidae</taxon>
        <taxon>Diaporthales</taxon>
        <taxon>Cryphonectriaceae</taxon>
        <taxon>Cryphonectria-Endothia species complex</taxon>
        <taxon>Cryphonectria</taxon>
    </lineage>
</organism>
<evidence type="ECO:0000313" key="3">
    <source>
        <dbReference type="Proteomes" id="UP000803844"/>
    </source>
</evidence>
<feature type="transmembrane region" description="Helical" evidence="1">
    <location>
        <begin position="34"/>
        <end position="50"/>
    </location>
</feature>
<evidence type="ECO:0000256" key="1">
    <source>
        <dbReference type="SAM" id="Phobius"/>
    </source>
</evidence>
<evidence type="ECO:0000313" key="2">
    <source>
        <dbReference type="EMBL" id="KAF3762066.1"/>
    </source>
</evidence>
<dbReference type="PANTHER" id="PTHR37471">
    <property type="entry name" value="UNNAMED PRODUCT"/>
    <property type="match status" value="1"/>
</dbReference>
<comment type="caution">
    <text evidence="2">The sequence shown here is derived from an EMBL/GenBank/DDBJ whole genome shotgun (WGS) entry which is preliminary data.</text>
</comment>
<protein>
    <recommendedName>
        <fullName evidence="4">AB hydrolase-1 domain-containing protein</fullName>
    </recommendedName>
</protein>
<evidence type="ECO:0008006" key="4">
    <source>
        <dbReference type="Google" id="ProtNLM"/>
    </source>
</evidence>
<dbReference type="InterPro" id="IPR029058">
    <property type="entry name" value="AB_hydrolase_fold"/>
</dbReference>
<dbReference type="AlphaFoldDB" id="A0A9P5CLJ0"/>
<keyword evidence="1" id="KW-0472">Membrane</keyword>
<keyword evidence="3" id="KW-1185">Reference proteome</keyword>
<dbReference type="GeneID" id="63834755"/>
<keyword evidence="1" id="KW-0812">Transmembrane</keyword>
<keyword evidence="1" id="KW-1133">Transmembrane helix</keyword>
<dbReference type="PANTHER" id="PTHR37471:SF1">
    <property type="entry name" value="AB HYDROLASE-1 DOMAIN-CONTAINING PROTEIN"/>
    <property type="match status" value="1"/>
</dbReference>
<dbReference type="EMBL" id="MU032350">
    <property type="protein sequence ID" value="KAF3762066.1"/>
    <property type="molecule type" value="Genomic_DNA"/>
</dbReference>
<dbReference type="RefSeq" id="XP_040773045.1">
    <property type="nucleotide sequence ID" value="XM_040917626.1"/>
</dbReference>